<evidence type="ECO:0000256" key="5">
    <source>
        <dbReference type="ARBA" id="ARBA00022692"/>
    </source>
</evidence>
<keyword evidence="10" id="KW-0050">Antiport</keyword>
<keyword evidence="5 10" id="KW-0812">Transmembrane</keyword>
<dbReference type="GO" id="GO:0012505">
    <property type="term" value="C:endomembrane system"/>
    <property type="evidence" value="ECO:0007669"/>
    <property type="project" value="UniProtKB-SubCell"/>
</dbReference>
<feature type="region of interest" description="Disordered" evidence="11">
    <location>
        <begin position="248"/>
        <end position="276"/>
    </location>
</feature>
<comment type="function">
    <text evidence="10">Has a role in promoting intracellular calcium ion sequestration via the exchange of calcium ions for hydrogen ions across the vacuolar membrane. Involved also in manganese ion homeostasis via its uptake into the vacuole.</text>
</comment>
<dbReference type="FunFam" id="1.20.1420.30:FF:000016">
    <property type="entry name" value="Membrane bound cation transporter"/>
    <property type="match status" value="1"/>
</dbReference>
<dbReference type="STRING" id="1287680.R1EIY3"/>
<accession>R1EIY3</accession>
<dbReference type="HOGENOM" id="CLU_008721_2_1_1"/>
<dbReference type="PANTHER" id="PTHR31503">
    <property type="entry name" value="VACUOLAR CALCIUM ION TRANSPORTER"/>
    <property type="match status" value="1"/>
</dbReference>
<keyword evidence="7 10" id="KW-1133">Transmembrane helix</keyword>
<feature type="transmembrane region" description="Helical" evidence="10">
    <location>
        <begin position="69"/>
        <end position="87"/>
    </location>
</feature>
<dbReference type="InterPro" id="IPR004798">
    <property type="entry name" value="CAX-like"/>
</dbReference>
<evidence type="ECO:0000256" key="7">
    <source>
        <dbReference type="ARBA" id="ARBA00022989"/>
    </source>
</evidence>
<comment type="similarity">
    <text evidence="2 10">Belongs to the Ca(2+):cation antiporter (CaCA) (TC 2.A.19) family.</text>
</comment>
<evidence type="ECO:0000256" key="10">
    <source>
        <dbReference type="RuleBase" id="RU365028"/>
    </source>
</evidence>
<evidence type="ECO:0000313" key="13">
    <source>
        <dbReference type="EMBL" id="EOD47467.1"/>
    </source>
</evidence>
<dbReference type="Proteomes" id="UP000013521">
    <property type="component" value="Unassembled WGS sequence"/>
</dbReference>
<dbReference type="PANTHER" id="PTHR31503:SF18">
    <property type="entry name" value="CA(2+)_H(+) EXCHANGER, PUTATIVE (EUROFUNG)-RELATED"/>
    <property type="match status" value="1"/>
</dbReference>
<dbReference type="Gene3D" id="1.20.1420.30">
    <property type="entry name" value="NCX, central ion-binding region"/>
    <property type="match status" value="2"/>
</dbReference>
<dbReference type="OrthoDB" id="1699231at2759"/>
<feature type="domain" description="Sodium/calcium exchanger membrane region" evidence="12">
    <location>
        <begin position="287"/>
        <end position="414"/>
    </location>
</feature>
<keyword evidence="3 10" id="KW-0813">Transport</keyword>
<evidence type="ECO:0000256" key="8">
    <source>
        <dbReference type="ARBA" id="ARBA00023065"/>
    </source>
</evidence>
<evidence type="ECO:0000256" key="1">
    <source>
        <dbReference type="ARBA" id="ARBA00004127"/>
    </source>
</evidence>
<dbReference type="InterPro" id="IPR044880">
    <property type="entry name" value="NCX_ion-bd_dom_sf"/>
</dbReference>
<keyword evidence="8 10" id="KW-0406">Ion transport</keyword>
<feature type="transmembrane region" description="Helical" evidence="10">
    <location>
        <begin position="396"/>
        <end position="416"/>
    </location>
</feature>
<evidence type="ECO:0000259" key="12">
    <source>
        <dbReference type="Pfam" id="PF01699"/>
    </source>
</evidence>
<comment type="caution">
    <text evidence="10">Lacks conserved residue(s) required for the propagation of feature annotation.</text>
</comment>
<keyword evidence="4 10" id="KW-0109">Calcium transport</keyword>
<sequence length="432" mass="46066">MSAAPLDGAPSPTLDSAEKPPLPTRAKNGTIRFFKHLKDAICYSWVNVLLVFVPIGIASKPAGMSDELVFSMNAIAIIPLAGLLSHATESVAVRLGDTLGALLNVSFGNAVELILFIILLAKDEIRVVQASLLGSILANLLLILGMAFLLGGLRFQEQVYNSTVTQMSACLLSLAVMSLLLPTAFHASFSSYSTADEKTLQVSRGTSVILLLVYVLYLMFQLKSHAYLYESTPQHIIDEESHPGVLADMLNSSSSSDSSSDSSSSDTDSSSGSNTTAKKIKRAFRHHFMSDSIEPLVETTGISQAFIGLIILPIVGNAAEHVTAVTVAAKNKMDLAIGVAVGSSIQIAIFVTPFIVILGWIMGKDMSLYFNIFETVSLFVTAFVINFLILDGRSNYLEGSLLIAAYVIIAVASFFYPDGCEASQIGGSEGSC</sequence>
<reference evidence="14" key="1">
    <citation type="journal article" date="2013" name="Genome Announc.">
        <title>Draft genome sequence of Neofusicoccum parvum isolate UCR-NP2, a fungal vascular pathogen associated with grapevine cankers.</title>
        <authorList>
            <person name="Blanco-Ulate B."/>
            <person name="Rolshausen P."/>
            <person name="Cantu D."/>
        </authorList>
    </citation>
    <scope>NUCLEOTIDE SEQUENCE [LARGE SCALE GENOMIC DNA]</scope>
    <source>
        <strain evidence="14">UCR-NP2</strain>
    </source>
</reference>
<feature type="transmembrane region" description="Helical" evidence="10">
    <location>
        <begin position="132"/>
        <end position="155"/>
    </location>
</feature>
<protein>
    <recommendedName>
        <fullName evidence="10">Vacuolar calcium ion transporter</fullName>
    </recommendedName>
</protein>
<dbReference type="InterPro" id="IPR004837">
    <property type="entry name" value="NaCa_Exmemb"/>
</dbReference>
<keyword evidence="6 10" id="KW-0106">Calcium</keyword>
<evidence type="ECO:0000256" key="6">
    <source>
        <dbReference type="ARBA" id="ARBA00022837"/>
    </source>
</evidence>
<evidence type="ECO:0000256" key="11">
    <source>
        <dbReference type="SAM" id="MobiDB-lite"/>
    </source>
</evidence>
<feature type="transmembrane region" description="Helical" evidence="10">
    <location>
        <begin position="99"/>
        <end position="120"/>
    </location>
</feature>
<evidence type="ECO:0000256" key="3">
    <source>
        <dbReference type="ARBA" id="ARBA00022448"/>
    </source>
</evidence>
<dbReference type="eggNOG" id="KOG1397">
    <property type="taxonomic scope" value="Eukaryota"/>
</dbReference>
<feature type="transmembrane region" description="Helical" evidence="10">
    <location>
        <begin position="201"/>
        <end position="220"/>
    </location>
</feature>
<evidence type="ECO:0000313" key="14">
    <source>
        <dbReference type="Proteomes" id="UP000013521"/>
    </source>
</evidence>
<keyword evidence="9 10" id="KW-0472">Membrane</keyword>
<gene>
    <name evidence="13" type="ORF">UCRNP2_5779</name>
</gene>
<feature type="compositionally biased region" description="Low complexity" evidence="11">
    <location>
        <begin position="252"/>
        <end position="273"/>
    </location>
</feature>
<dbReference type="InterPro" id="IPR004713">
    <property type="entry name" value="CaH_exchang"/>
</dbReference>
<feature type="transmembrane region" description="Helical" evidence="10">
    <location>
        <begin position="40"/>
        <end position="57"/>
    </location>
</feature>
<organism evidence="13 14">
    <name type="scientific">Botryosphaeria parva (strain UCR-NP2)</name>
    <name type="common">Grapevine canker fungus</name>
    <name type="synonym">Neofusicoccum parvum</name>
    <dbReference type="NCBI Taxonomy" id="1287680"/>
    <lineage>
        <taxon>Eukaryota</taxon>
        <taxon>Fungi</taxon>
        <taxon>Dikarya</taxon>
        <taxon>Ascomycota</taxon>
        <taxon>Pezizomycotina</taxon>
        <taxon>Dothideomycetes</taxon>
        <taxon>Dothideomycetes incertae sedis</taxon>
        <taxon>Botryosphaeriales</taxon>
        <taxon>Botryosphaeriaceae</taxon>
        <taxon>Neofusicoccum</taxon>
    </lineage>
</organism>
<dbReference type="OMA" id="AFFYPRS"/>
<proteinExistence type="inferred from homology"/>
<dbReference type="GO" id="GO:0015369">
    <property type="term" value="F:calcium:proton antiporter activity"/>
    <property type="evidence" value="ECO:0007669"/>
    <property type="project" value="UniProtKB-UniRule"/>
</dbReference>
<dbReference type="GO" id="GO:0006874">
    <property type="term" value="P:intracellular calcium ion homeostasis"/>
    <property type="evidence" value="ECO:0007669"/>
    <property type="project" value="TreeGrafter"/>
</dbReference>
<dbReference type="EMBL" id="KB916324">
    <property type="protein sequence ID" value="EOD47467.1"/>
    <property type="molecule type" value="Genomic_DNA"/>
</dbReference>
<evidence type="ECO:0000256" key="4">
    <source>
        <dbReference type="ARBA" id="ARBA00022568"/>
    </source>
</evidence>
<comment type="subcellular location">
    <subcellularLocation>
        <location evidence="1">Endomembrane system</location>
        <topology evidence="1">Multi-pass membrane protein</topology>
    </subcellularLocation>
    <subcellularLocation>
        <location evidence="10">Vacuole membrane</location>
    </subcellularLocation>
</comment>
<feature type="domain" description="Sodium/calcium exchanger membrane region" evidence="12">
    <location>
        <begin position="69"/>
        <end position="222"/>
    </location>
</feature>
<feature type="region of interest" description="Disordered" evidence="11">
    <location>
        <begin position="1"/>
        <end position="23"/>
    </location>
</feature>
<dbReference type="NCBIfam" id="TIGR00378">
    <property type="entry name" value="cax"/>
    <property type="match status" value="1"/>
</dbReference>
<evidence type="ECO:0000256" key="2">
    <source>
        <dbReference type="ARBA" id="ARBA00008170"/>
    </source>
</evidence>
<keyword evidence="10" id="KW-0926">Vacuole</keyword>
<dbReference type="Pfam" id="PF01699">
    <property type="entry name" value="Na_Ca_ex"/>
    <property type="match status" value="2"/>
</dbReference>
<dbReference type="FunFam" id="1.20.1420.30:FF:000011">
    <property type="entry name" value="Vacuolar calcium ion transporter"/>
    <property type="match status" value="1"/>
</dbReference>
<name>R1EIY3_BOTPV</name>
<feature type="transmembrane region" description="Helical" evidence="10">
    <location>
        <begin position="335"/>
        <end position="362"/>
    </location>
</feature>
<evidence type="ECO:0000256" key="9">
    <source>
        <dbReference type="ARBA" id="ARBA00023136"/>
    </source>
</evidence>
<feature type="transmembrane region" description="Helical" evidence="10">
    <location>
        <begin position="368"/>
        <end position="389"/>
    </location>
</feature>
<dbReference type="NCBIfam" id="TIGR00846">
    <property type="entry name" value="caca2"/>
    <property type="match status" value="1"/>
</dbReference>
<feature type="transmembrane region" description="Helical" evidence="10">
    <location>
        <begin position="167"/>
        <end position="189"/>
    </location>
</feature>
<dbReference type="KEGG" id="npa:UCRNP2_5779"/>
<dbReference type="AlphaFoldDB" id="R1EIY3"/>
<dbReference type="GO" id="GO:0000329">
    <property type="term" value="C:fungal-type vacuole membrane"/>
    <property type="evidence" value="ECO:0007669"/>
    <property type="project" value="TreeGrafter"/>
</dbReference>